<organism evidence="1">
    <name type="scientific">Aegilops tauschii</name>
    <name type="common">Tausch's goatgrass</name>
    <name type="synonym">Aegilops squarrosa</name>
    <dbReference type="NCBI Taxonomy" id="37682"/>
    <lineage>
        <taxon>Eukaryota</taxon>
        <taxon>Viridiplantae</taxon>
        <taxon>Streptophyta</taxon>
        <taxon>Embryophyta</taxon>
        <taxon>Tracheophyta</taxon>
        <taxon>Spermatophyta</taxon>
        <taxon>Magnoliopsida</taxon>
        <taxon>Liliopsida</taxon>
        <taxon>Poales</taxon>
        <taxon>Poaceae</taxon>
        <taxon>BOP clade</taxon>
        <taxon>Pooideae</taxon>
        <taxon>Triticodae</taxon>
        <taxon>Triticeae</taxon>
        <taxon>Triticinae</taxon>
        <taxon>Aegilops</taxon>
    </lineage>
</organism>
<name>N1QU73_AEGTA</name>
<sequence>MVDDGHGTLAPMDSSHVGIVFGHEGAPLPLVDQNEGPRVPLDTDLMLRQARKTVISKAGKDMDMAESLDFARAVVAYCYATVLVPSKEIPPHVNNAISDVGAISSYNWSQDVLDHIMLAAPMVTASLENADSVISIPGCVLFA</sequence>
<proteinExistence type="predicted"/>
<evidence type="ECO:0000313" key="1">
    <source>
        <dbReference type="EnsemblPlants" id="EMT02187"/>
    </source>
</evidence>
<dbReference type="EnsemblPlants" id="EMT02187">
    <property type="protein sequence ID" value="EMT02187"/>
    <property type="gene ID" value="F775_43510"/>
</dbReference>
<dbReference type="AlphaFoldDB" id="N1QU73"/>
<accession>N1QU73</accession>
<reference evidence="1" key="1">
    <citation type="submission" date="2015-06" db="UniProtKB">
        <authorList>
            <consortium name="EnsemblPlants"/>
        </authorList>
    </citation>
    <scope>IDENTIFICATION</scope>
</reference>
<protein>
    <submittedName>
        <fullName evidence="1">Uncharacterized protein</fullName>
    </submittedName>
</protein>